<protein>
    <recommendedName>
        <fullName evidence="8">Ribonuclease VapC</fullName>
        <shortName evidence="8">RNase VapC</shortName>
        <ecNumber evidence="8">3.1.-.-</ecNumber>
    </recommendedName>
    <alternativeName>
        <fullName evidence="8">Toxin VapC</fullName>
    </alternativeName>
</protein>
<evidence type="ECO:0000256" key="1">
    <source>
        <dbReference type="ARBA" id="ARBA00001946"/>
    </source>
</evidence>
<dbReference type="PATRIC" id="fig|104336.4.peg.789"/>
<dbReference type="PANTHER" id="PTHR33653:SF1">
    <property type="entry name" value="RIBONUCLEASE VAPC2"/>
    <property type="match status" value="1"/>
</dbReference>
<keyword evidence="5 8" id="KW-0378">Hydrolase</keyword>
<name>A0A0F0KTH2_9MICO</name>
<keyword evidence="2 8" id="KW-1277">Toxin-antitoxin system</keyword>
<dbReference type="Gene3D" id="3.40.50.1010">
    <property type="entry name" value="5'-nuclease"/>
    <property type="match status" value="1"/>
</dbReference>
<dbReference type="PANTHER" id="PTHR33653">
    <property type="entry name" value="RIBONUCLEASE VAPC2"/>
    <property type="match status" value="1"/>
</dbReference>
<comment type="cofactor">
    <cofactor evidence="1 8">
        <name>Mg(2+)</name>
        <dbReference type="ChEBI" id="CHEBI:18420"/>
    </cofactor>
</comment>
<accession>A0A0F0KTH2</accession>
<keyword evidence="6 8" id="KW-0460">Magnesium</keyword>
<keyword evidence="3 8" id="KW-0540">Nuclease</keyword>
<dbReference type="GO" id="GO:0090729">
    <property type="term" value="F:toxin activity"/>
    <property type="evidence" value="ECO:0007669"/>
    <property type="project" value="UniProtKB-KW"/>
</dbReference>
<dbReference type="HAMAP" id="MF_00265">
    <property type="entry name" value="VapC_Nob1"/>
    <property type="match status" value="1"/>
</dbReference>
<dbReference type="CDD" id="cd18746">
    <property type="entry name" value="PIN_VapC4-5_FitB-like"/>
    <property type="match status" value="1"/>
</dbReference>
<dbReference type="Pfam" id="PF01850">
    <property type="entry name" value="PIN"/>
    <property type="match status" value="1"/>
</dbReference>
<dbReference type="GeneID" id="94445126"/>
<dbReference type="GO" id="GO:0000287">
    <property type="term" value="F:magnesium ion binding"/>
    <property type="evidence" value="ECO:0007669"/>
    <property type="project" value="UniProtKB-UniRule"/>
</dbReference>
<keyword evidence="11" id="KW-1185">Reference proteome</keyword>
<comment type="similarity">
    <text evidence="7 8">Belongs to the PINc/VapC protein family.</text>
</comment>
<dbReference type="InterPro" id="IPR002716">
    <property type="entry name" value="PIN_dom"/>
</dbReference>
<evidence type="ECO:0000256" key="6">
    <source>
        <dbReference type="ARBA" id="ARBA00022842"/>
    </source>
</evidence>
<evidence type="ECO:0000256" key="3">
    <source>
        <dbReference type="ARBA" id="ARBA00022722"/>
    </source>
</evidence>
<proteinExistence type="inferred from homology"/>
<evidence type="ECO:0000256" key="2">
    <source>
        <dbReference type="ARBA" id="ARBA00022649"/>
    </source>
</evidence>
<comment type="function">
    <text evidence="8">Toxic component of a toxin-antitoxin (TA) system. An RNase.</text>
</comment>
<dbReference type="KEGG" id="mfol:DXT68_12045"/>
<keyword evidence="4 8" id="KW-0479">Metal-binding</keyword>
<evidence type="ECO:0000256" key="4">
    <source>
        <dbReference type="ARBA" id="ARBA00022723"/>
    </source>
</evidence>
<feature type="binding site" evidence="8">
    <location>
        <position position="101"/>
    </location>
    <ligand>
        <name>Mg(2+)</name>
        <dbReference type="ChEBI" id="CHEBI:18420"/>
    </ligand>
</feature>
<dbReference type="InterPro" id="IPR029060">
    <property type="entry name" value="PIN-like_dom_sf"/>
</dbReference>
<dbReference type="SUPFAM" id="SSF88723">
    <property type="entry name" value="PIN domain-like"/>
    <property type="match status" value="1"/>
</dbReference>
<dbReference type="EMBL" id="JYIU01000033">
    <property type="protein sequence ID" value="KJL24187.1"/>
    <property type="molecule type" value="Genomic_DNA"/>
</dbReference>
<dbReference type="Proteomes" id="UP000033572">
    <property type="component" value="Unassembled WGS sequence"/>
</dbReference>
<dbReference type="GO" id="GO:0004540">
    <property type="term" value="F:RNA nuclease activity"/>
    <property type="evidence" value="ECO:0007669"/>
    <property type="project" value="InterPro"/>
</dbReference>
<evidence type="ECO:0000256" key="8">
    <source>
        <dbReference type="HAMAP-Rule" id="MF_00265"/>
    </source>
</evidence>
<dbReference type="InterPro" id="IPR050556">
    <property type="entry name" value="Type_II_TA_system_RNase"/>
</dbReference>
<feature type="domain" description="PIN" evidence="9">
    <location>
        <begin position="2"/>
        <end position="123"/>
    </location>
</feature>
<evidence type="ECO:0000259" key="9">
    <source>
        <dbReference type="Pfam" id="PF01850"/>
    </source>
</evidence>
<feature type="binding site" evidence="8">
    <location>
        <position position="5"/>
    </location>
    <ligand>
        <name>Mg(2+)</name>
        <dbReference type="ChEBI" id="CHEBI:18420"/>
    </ligand>
</feature>
<evidence type="ECO:0000313" key="10">
    <source>
        <dbReference type="EMBL" id="KJL24187.1"/>
    </source>
</evidence>
<reference evidence="10 11" key="1">
    <citation type="submission" date="2015-02" db="EMBL/GenBank/DDBJ databases">
        <title>Draft genome sequences of ten Microbacterium spp. with emphasis on heavy metal contaminated environments.</title>
        <authorList>
            <person name="Corretto E."/>
        </authorList>
    </citation>
    <scope>NUCLEOTIDE SEQUENCE [LARGE SCALE GENOMIC DNA]</scope>
    <source>
        <strain evidence="10 11">DSM 12966</strain>
    </source>
</reference>
<comment type="caution">
    <text evidence="10">The sequence shown here is derived from an EMBL/GenBank/DDBJ whole genome shotgun (WGS) entry which is preliminary data.</text>
</comment>
<dbReference type="EC" id="3.1.-.-" evidence="8"/>
<dbReference type="AlphaFoldDB" id="A0A0F0KTH2"/>
<dbReference type="RefSeq" id="WP_045253190.1">
    <property type="nucleotide sequence ID" value="NZ_CP031425.1"/>
</dbReference>
<evidence type="ECO:0000313" key="11">
    <source>
        <dbReference type="Proteomes" id="UP000033572"/>
    </source>
</evidence>
<dbReference type="GO" id="GO:0016787">
    <property type="term" value="F:hydrolase activity"/>
    <property type="evidence" value="ECO:0007669"/>
    <property type="project" value="UniProtKB-KW"/>
</dbReference>
<sequence>MYLIDTNTFSEARRATGLGAAARAWMESGVPEAIHMSAITDYELELGVLALQRRDPRQALALRRWLDALRLGLGTRILPVSSEIARTCAALTVPDRRPWADALIAATALHHGLTLVTRNEKDFDIPGLAVVNPFSG</sequence>
<dbReference type="InterPro" id="IPR022907">
    <property type="entry name" value="VapC_family"/>
</dbReference>
<gene>
    <name evidence="10" type="primary">fitB</name>
    <name evidence="8" type="synonym">vapC</name>
    <name evidence="10" type="ORF">RN50_00767</name>
</gene>
<organism evidence="10 11">
    <name type="scientific">Microbacterium foliorum</name>
    <dbReference type="NCBI Taxonomy" id="104336"/>
    <lineage>
        <taxon>Bacteria</taxon>
        <taxon>Bacillati</taxon>
        <taxon>Actinomycetota</taxon>
        <taxon>Actinomycetes</taxon>
        <taxon>Micrococcales</taxon>
        <taxon>Microbacteriaceae</taxon>
        <taxon>Microbacterium</taxon>
    </lineage>
</organism>
<keyword evidence="8" id="KW-0800">Toxin</keyword>
<evidence type="ECO:0000256" key="5">
    <source>
        <dbReference type="ARBA" id="ARBA00022801"/>
    </source>
</evidence>
<evidence type="ECO:0000256" key="7">
    <source>
        <dbReference type="ARBA" id="ARBA00038093"/>
    </source>
</evidence>